<accession>A0A090EKN8</accession>
<dbReference type="STRING" id="69974.MPLDJ20_80267"/>
<dbReference type="EMBL" id="CCMZ01000076">
    <property type="protein sequence ID" value="CDX29034.1"/>
    <property type="molecule type" value="Genomic_DNA"/>
</dbReference>
<evidence type="ECO:0000313" key="3">
    <source>
        <dbReference type="Proteomes" id="UP000045285"/>
    </source>
</evidence>
<protein>
    <recommendedName>
        <fullName evidence="4">Lipoprotein</fullName>
    </recommendedName>
</protein>
<dbReference type="Proteomes" id="UP000045285">
    <property type="component" value="Unassembled WGS sequence"/>
</dbReference>
<organism evidence="2 3">
    <name type="scientific">Mesorhizobium plurifarium</name>
    <dbReference type="NCBI Taxonomy" id="69974"/>
    <lineage>
        <taxon>Bacteria</taxon>
        <taxon>Pseudomonadati</taxon>
        <taxon>Pseudomonadota</taxon>
        <taxon>Alphaproteobacteria</taxon>
        <taxon>Hyphomicrobiales</taxon>
        <taxon>Phyllobacteriaceae</taxon>
        <taxon>Mesorhizobium</taxon>
    </lineage>
</organism>
<feature type="chain" id="PRO_5001854738" description="Lipoprotein" evidence="1">
    <location>
        <begin position="21"/>
        <end position="113"/>
    </location>
</feature>
<feature type="signal peptide" evidence="1">
    <location>
        <begin position="1"/>
        <end position="20"/>
    </location>
</feature>
<evidence type="ECO:0008006" key="4">
    <source>
        <dbReference type="Google" id="ProtNLM"/>
    </source>
</evidence>
<sequence length="113" mass="12018">MKFMPMTALPLMLTAILPLAAGCSSTTASISPAKYDKMSCPELNNAVGDTATDISRTAIARGKVANTSVPTWLLGGERVKTAVASRETARIDRLQQQQQAIVAARKQRCPSAQ</sequence>
<evidence type="ECO:0000313" key="2">
    <source>
        <dbReference type="EMBL" id="CDX29034.1"/>
    </source>
</evidence>
<evidence type="ECO:0000256" key="1">
    <source>
        <dbReference type="SAM" id="SignalP"/>
    </source>
</evidence>
<name>A0A090EKN8_MESPL</name>
<keyword evidence="1" id="KW-0732">Signal</keyword>
<keyword evidence="3" id="KW-1185">Reference proteome</keyword>
<dbReference type="AlphaFoldDB" id="A0A090EKN8"/>
<dbReference type="PROSITE" id="PS51257">
    <property type="entry name" value="PROKAR_LIPOPROTEIN"/>
    <property type="match status" value="1"/>
</dbReference>
<proteinExistence type="predicted"/>
<reference evidence="3" key="1">
    <citation type="submission" date="2014-08" db="EMBL/GenBank/DDBJ databases">
        <authorList>
            <person name="Moulin L."/>
        </authorList>
    </citation>
    <scope>NUCLEOTIDE SEQUENCE [LARGE SCALE GENOMIC DNA]</scope>
</reference>
<gene>
    <name evidence="2" type="ORF">MPL3356_90154</name>
</gene>